<protein>
    <recommendedName>
        <fullName evidence="6">Transcriptional regulator</fullName>
    </recommendedName>
</protein>
<dbReference type="InterPro" id="IPR004173">
    <property type="entry name" value="3H_domain"/>
</dbReference>
<keyword evidence="1" id="KW-0533">Nickel</keyword>
<gene>
    <name evidence="4" type="ORF">SAMN05192534_10780</name>
</gene>
<feature type="binding site" evidence="1">
    <location>
        <position position="155"/>
    </location>
    <ligand>
        <name>Ni(2+)</name>
        <dbReference type="ChEBI" id="CHEBI:49786"/>
    </ligand>
</feature>
<sequence>MTKHPDKILGNKRRELILQWLSERKQPITGSELAAKTNVSRQVIVQDISLLKAKDYPIIATSQGYLFLQEQPAASVTQQIACFHSSDRSVTEEELNIIVDHGAKVLDVTIEHPLYGDLTASLMLATRKEVQQFIVELEKTKAPLLSQLTDGTHLHTVEASSESVMEEVKKKLQEKGFLLTS</sequence>
<name>A0A1G8DGH3_9BACI</name>
<dbReference type="InterPro" id="IPR026043">
    <property type="entry name" value="NadR"/>
</dbReference>
<feature type="binding site" evidence="1">
    <location>
        <position position="94"/>
    </location>
    <ligand>
        <name>Ni(2+)</name>
        <dbReference type="ChEBI" id="CHEBI:49786"/>
    </ligand>
</feature>
<dbReference type="Gene3D" id="1.10.10.10">
    <property type="entry name" value="Winged helix-like DNA-binding domain superfamily/Winged helix DNA-binding domain"/>
    <property type="match status" value="1"/>
</dbReference>
<dbReference type="InterPro" id="IPR035922">
    <property type="entry name" value="3H_dom_sf"/>
</dbReference>
<dbReference type="RefSeq" id="WP_091272724.1">
    <property type="nucleotide sequence ID" value="NZ_FNDK01000007.1"/>
</dbReference>
<dbReference type="InterPro" id="IPR036388">
    <property type="entry name" value="WH-like_DNA-bd_sf"/>
</dbReference>
<dbReference type="Gene3D" id="3.30.1340.20">
    <property type="entry name" value="3H domain"/>
    <property type="match status" value="1"/>
</dbReference>
<dbReference type="OrthoDB" id="9792661at2"/>
<dbReference type="GO" id="GO:0046872">
    <property type="term" value="F:metal ion binding"/>
    <property type="evidence" value="ECO:0007669"/>
    <property type="project" value="UniProtKB-KW"/>
</dbReference>
<reference evidence="4 5" key="1">
    <citation type="submission" date="2016-10" db="EMBL/GenBank/DDBJ databases">
        <authorList>
            <person name="de Groot N.N."/>
        </authorList>
    </citation>
    <scope>NUCLEOTIDE SEQUENCE [LARGE SCALE GENOMIC DNA]</scope>
    <source>
        <strain evidence="4 5">DSM 21632</strain>
    </source>
</reference>
<dbReference type="PANTHER" id="PTHR40068">
    <property type="entry name" value="TRANSCRIPTION REPRESSOR NIAR-RELATED"/>
    <property type="match status" value="1"/>
</dbReference>
<dbReference type="EMBL" id="FNDK01000007">
    <property type="protein sequence ID" value="SDH56742.1"/>
    <property type="molecule type" value="Genomic_DNA"/>
</dbReference>
<feature type="domain" description="3H" evidence="2">
    <location>
        <begin position="80"/>
        <end position="178"/>
    </location>
</feature>
<evidence type="ECO:0000259" key="2">
    <source>
        <dbReference type="Pfam" id="PF02829"/>
    </source>
</evidence>
<evidence type="ECO:0000259" key="3">
    <source>
        <dbReference type="Pfam" id="PF08279"/>
    </source>
</evidence>
<dbReference type="STRING" id="568899.SAMN05192534_10780"/>
<dbReference type="InterPro" id="IPR036390">
    <property type="entry name" value="WH_DNA-bd_sf"/>
</dbReference>
<feature type="binding site" evidence="1">
    <location>
        <position position="84"/>
    </location>
    <ligand>
        <name>Ni(2+)</name>
        <dbReference type="ChEBI" id="CHEBI:49786"/>
    </ligand>
</feature>
<keyword evidence="1" id="KW-0479">Metal-binding</keyword>
<proteinExistence type="predicted"/>
<evidence type="ECO:0008006" key="6">
    <source>
        <dbReference type="Google" id="ProtNLM"/>
    </source>
</evidence>
<keyword evidence="5" id="KW-1185">Reference proteome</keyword>
<evidence type="ECO:0000313" key="5">
    <source>
        <dbReference type="Proteomes" id="UP000199163"/>
    </source>
</evidence>
<dbReference type="InterPro" id="IPR013196">
    <property type="entry name" value="HTH_11"/>
</dbReference>
<organism evidence="4 5">
    <name type="scientific">Alteribacillus persepolensis</name>
    <dbReference type="NCBI Taxonomy" id="568899"/>
    <lineage>
        <taxon>Bacteria</taxon>
        <taxon>Bacillati</taxon>
        <taxon>Bacillota</taxon>
        <taxon>Bacilli</taxon>
        <taxon>Bacillales</taxon>
        <taxon>Bacillaceae</taxon>
        <taxon>Alteribacillus</taxon>
    </lineage>
</organism>
<feature type="domain" description="Helix-turn-helix type 11" evidence="3">
    <location>
        <begin position="13"/>
        <end position="65"/>
    </location>
</feature>
<evidence type="ECO:0000313" key="4">
    <source>
        <dbReference type="EMBL" id="SDH56742.1"/>
    </source>
</evidence>
<accession>A0A1G8DGH3</accession>
<dbReference type="PIRSF" id="PIRSF037847">
    <property type="entry name" value="NiaR"/>
    <property type="match status" value="1"/>
</dbReference>
<feature type="binding site" evidence="1">
    <location>
        <position position="153"/>
    </location>
    <ligand>
        <name>Ni(2+)</name>
        <dbReference type="ChEBI" id="CHEBI:49786"/>
    </ligand>
</feature>
<dbReference type="SUPFAM" id="SSF46785">
    <property type="entry name" value="Winged helix' DNA-binding domain"/>
    <property type="match status" value="1"/>
</dbReference>
<dbReference type="PANTHER" id="PTHR40068:SF1">
    <property type="entry name" value="TRANSCRIPTION REPRESSOR NIAR-RELATED"/>
    <property type="match status" value="1"/>
</dbReference>
<dbReference type="Proteomes" id="UP000199163">
    <property type="component" value="Unassembled WGS sequence"/>
</dbReference>
<dbReference type="Pfam" id="PF02829">
    <property type="entry name" value="3H"/>
    <property type="match status" value="1"/>
</dbReference>
<evidence type="ECO:0000256" key="1">
    <source>
        <dbReference type="PIRSR" id="PIRSR037847-1"/>
    </source>
</evidence>
<dbReference type="SUPFAM" id="SSF75500">
    <property type="entry name" value="Putative transcriptional regulator TM1602, C-terminal domain"/>
    <property type="match status" value="1"/>
</dbReference>
<dbReference type="AlphaFoldDB" id="A0A1G8DGH3"/>
<dbReference type="Pfam" id="PF08279">
    <property type="entry name" value="HTH_11"/>
    <property type="match status" value="1"/>
</dbReference>